<feature type="transmembrane region" description="Helical" evidence="1">
    <location>
        <begin position="45"/>
        <end position="65"/>
    </location>
</feature>
<dbReference type="AlphaFoldDB" id="A0A098Y3C9"/>
<dbReference type="STRING" id="1522368.IN07_20070"/>
<reference evidence="2 3" key="1">
    <citation type="submission" date="2014-07" db="EMBL/GenBank/DDBJ databases">
        <title>Biosystematic studies on Modestobacter strains isolated from extreme hyper-arid desert soil and from historic building.</title>
        <authorList>
            <person name="Bukarasam K."/>
            <person name="Bull A."/>
            <person name="Girard G."/>
            <person name="van Wezel G."/>
            <person name="Goodfellow M."/>
        </authorList>
    </citation>
    <scope>NUCLEOTIDE SEQUENCE [LARGE SCALE GENOMIC DNA]</scope>
    <source>
        <strain evidence="2 3">KNN45-2b</strain>
    </source>
</reference>
<dbReference type="InterPro" id="IPR046177">
    <property type="entry name" value="DUF6186"/>
</dbReference>
<keyword evidence="1" id="KW-1133">Transmembrane helix</keyword>
<keyword evidence="1" id="KW-0812">Transmembrane</keyword>
<keyword evidence="1" id="KW-0472">Membrane</keyword>
<gene>
    <name evidence="2" type="ORF">IN07_20070</name>
</gene>
<dbReference type="EMBL" id="JPMX01000092">
    <property type="protein sequence ID" value="KGH44982.1"/>
    <property type="molecule type" value="Genomic_DNA"/>
</dbReference>
<evidence type="ECO:0000313" key="3">
    <source>
        <dbReference type="Proteomes" id="UP000029713"/>
    </source>
</evidence>
<name>A0A098Y3C9_9ACTN</name>
<comment type="caution">
    <text evidence="2">The sequence shown here is derived from an EMBL/GenBank/DDBJ whole genome shotgun (WGS) entry which is preliminary data.</text>
</comment>
<organism evidence="2 3">
    <name type="scientific">Modestobacter caceresii</name>
    <dbReference type="NCBI Taxonomy" id="1522368"/>
    <lineage>
        <taxon>Bacteria</taxon>
        <taxon>Bacillati</taxon>
        <taxon>Actinomycetota</taxon>
        <taxon>Actinomycetes</taxon>
        <taxon>Geodermatophilales</taxon>
        <taxon>Geodermatophilaceae</taxon>
        <taxon>Modestobacter</taxon>
    </lineage>
</organism>
<protein>
    <submittedName>
        <fullName evidence="2">Uncharacterized protein</fullName>
    </submittedName>
</protein>
<accession>A0A098Y3C9</accession>
<sequence>MTNGVLLSAAGFLGLLVVGVAIEVCARLGLGPATAGRALCAAMRTTPGRAVVLLTWLWLGVHFLAR</sequence>
<dbReference type="RefSeq" id="WP_036339140.1">
    <property type="nucleotide sequence ID" value="NZ_JPMX01000092.1"/>
</dbReference>
<keyword evidence="3" id="KW-1185">Reference proteome</keyword>
<proteinExistence type="predicted"/>
<dbReference type="Pfam" id="PF19684">
    <property type="entry name" value="DUF6186"/>
    <property type="match status" value="1"/>
</dbReference>
<evidence type="ECO:0000313" key="2">
    <source>
        <dbReference type="EMBL" id="KGH44982.1"/>
    </source>
</evidence>
<evidence type="ECO:0000256" key="1">
    <source>
        <dbReference type="SAM" id="Phobius"/>
    </source>
</evidence>
<dbReference type="Proteomes" id="UP000029713">
    <property type="component" value="Unassembled WGS sequence"/>
</dbReference>